<sequence>MSNRREQANNYREVRGLFGGYVVLFGNDVSGWAKDFPRPEAYVPGCIAVDEAGNQWEAVGGNEQDGAERWEVSNG</sequence>
<evidence type="ECO:0000313" key="1">
    <source>
        <dbReference type="EMBL" id="MFC7296067.1"/>
    </source>
</evidence>
<proteinExistence type="predicted"/>
<reference evidence="2" key="1">
    <citation type="journal article" date="2019" name="Int. J. Syst. Evol. Microbiol.">
        <title>The Global Catalogue of Microorganisms (GCM) 10K type strain sequencing project: providing services to taxonomists for standard genome sequencing and annotation.</title>
        <authorList>
            <consortium name="The Broad Institute Genomics Platform"/>
            <consortium name="The Broad Institute Genome Sequencing Center for Infectious Disease"/>
            <person name="Wu L."/>
            <person name="Ma J."/>
        </authorList>
    </citation>
    <scope>NUCLEOTIDE SEQUENCE [LARGE SCALE GENOMIC DNA]</scope>
    <source>
        <strain evidence="2">CCUG 60559</strain>
    </source>
</reference>
<dbReference type="Proteomes" id="UP001596506">
    <property type="component" value="Unassembled WGS sequence"/>
</dbReference>
<protein>
    <submittedName>
        <fullName evidence="1">Uncharacterized protein</fullName>
    </submittedName>
</protein>
<name>A0ABW2IYL3_9GAMM</name>
<gene>
    <name evidence="1" type="ORF">ACFQQA_15195</name>
</gene>
<accession>A0ABW2IYL3</accession>
<organism evidence="1 2">
    <name type="scientific">Marinobacter aromaticivorans</name>
    <dbReference type="NCBI Taxonomy" id="1494078"/>
    <lineage>
        <taxon>Bacteria</taxon>
        <taxon>Pseudomonadati</taxon>
        <taxon>Pseudomonadota</taxon>
        <taxon>Gammaproteobacteria</taxon>
        <taxon>Pseudomonadales</taxon>
        <taxon>Marinobacteraceae</taxon>
        <taxon>Marinobacter</taxon>
    </lineage>
</organism>
<evidence type="ECO:0000313" key="2">
    <source>
        <dbReference type="Proteomes" id="UP001596506"/>
    </source>
</evidence>
<keyword evidence="2" id="KW-1185">Reference proteome</keyword>
<dbReference type="EMBL" id="JBHTBD010000007">
    <property type="protein sequence ID" value="MFC7296067.1"/>
    <property type="molecule type" value="Genomic_DNA"/>
</dbReference>
<dbReference type="RefSeq" id="WP_100689418.1">
    <property type="nucleotide sequence ID" value="NZ_JBHTBD010000007.1"/>
</dbReference>
<comment type="caution">
    <text evidence="1">The sequence shown here is derived from an EMBL/GenBank/DDBJ whole genome shotgun (WGS) entry which is preliminary data.</text>
</comment>